<feature type="region of interest" description="Disordered" evidence="1">
    <location>
        <begin position="26"/>
        <end position="52"/>
    </location>
</feature>
<comment type="caution">
    <text evidence="2">The sequence shown here is derived from an EMBL/GenBank/DDBJ whole genome shotgun (WGS) entry which is preliminary data.</text>
</comment>
<evidence type="ECO:0000313" key="2">
    <source>
        <dbReference type="EMBL" id="RDX61059.1"/>
    </source>
</evidence>
<keyword evidence="3" id="KW-1185">Reference proteome</keyword>
<feature type="compositionally biased region" description="Acidic residues" evidence="1">
    <location>
        <begin position="29"/>
        <end position="45"/>
    </location>
</feature>
<dbReference type="EMBL" id="QJKJ01016380">
    <property type="protein sequence ID" value="RDX61059.1"/>
    <property type="molecule type" value="Genomic_DNA"/>
</dbReference>
<proteinExistence type="predicted"/>
<evidence type="ECO:0000256" key="1">
    <source>
        <dbReference type="SAM" id="MobiDB-lite"/>
    </source>
</evidence>
<gene>
    <name evidence="2" type="primary">CID6</name>
    <name evidence="2" type="ORF">CR513_60743</name>
</gene>
<sequence>MESTMAAALNPCASSYVPLSERKAKICSEEDSENRDEEPSQNDDDKDLRDSPTASMLKSFIVKTDLESIPSQYMPELRDEDVEVDIEYLKLNFPDIAEQSLRDIYKLSGADLDDAIYMLNQLAVLLHCIEADFHLMVVKPYKYDDKCSESSDIDIISESLAAADSASPKQKNKAANCCSPKLKNKAANSCSPKSKNRTADTVSPKLKSECSS</sequence>
<dbReference type="Proteomes" id="UP000257109">
    <property type="component" value="Unassembled WGS sequence"/>
</dbReference>
<dbReference type="OrthoDB" id="1436104at2759"/>
<feature type="non-terminal residue" evidence="2">
    <location>
        <position position="1"/>
    </location>
</feature>
<organism evidence="2 3">
    <name type="scientific">Mucuna pruriens</name>
    <name type="common">Velvet bean</name>
    <name type="synonym">Dolichos pruriens</name>
    <dbReference type="NCBI Taxonomy" id="157652"/>
    <lineage>
        <taxon>Eukaryota</taxon>
        <taxon>Viridiplantae</taxon>
        <taxon>Streptophyta</taxon>
        <taxon>Embryophyta</taxon>
        <taxon>Tracheophyta</taxon>
        <taxon>Spermatophyta</taxon>
        <taxon>Magnoliopsida</taxon>
        <taxon>eudicotyledons</taxon>
        <taxon>Gunneridae</taxon>
        <taxon>Pentapetalae</taxon>
        <taxon>rosids</taxon>
        <taxon>fabids</taxon>
        <taxon>Fabales</taxon>
        <taxon>Fabaceae</taxon>
        <taxon>Papilionoideae</taxon>
        <taxon>50 kb inversion clade</taxon>
        <taxon>NPAAA clade</taxon>
        <taxon>indigoferoid/millettioid clade</taxon>
        <taxon>Phaseoleae</taxon>
        <taxon>Mucuna</taxon>
    </lineage>
</organism>
<accession>A0A371E4V1</accession>
<protein>
    <submittedName>
        <fullName evidence="2">Polyadenylate-binding protein-interacting protein 6</fullName>
    </submittedName>
</protein>
<dbReference type="AlphaFoldDB" id="A0A371E4V1"/>
<name>A0A371E4V1_MUCPR</name>
<dbReference type="PANTHER" id="PTHR37252">
    <property type="entry name" value="POLYADENYLATE-BINDING PROTEIN-INTERACTING PROTEIN 6"/>
    <property type="match status" value="1"/>
</dbReference>
<dbReference type="InterPro" id="IPR038981">
    <property type="entry name" value="CID5/CID6"/>
</dbReference>
<reference evidence="2" key="1">
    <citation type="submission" date="2018-05" db="EMBL/GenBank/DDBJ databases">
        <title>Draft genome of Mucuna pruriens seed.</title>
        <authorList>
            <person name="Nnadi N.E."/>
            <person name="Vos R."/>
            <person name="Hasami M.H."/>
            <person name="Devisetty U.K."/>
            <person name="Aguiy J.C."/>
        </authorList>
    </citation>
    <scope>NUCLEOTIDE SEQUENCE [LARGE SCALE GENOMIC DNA]</scope>
    <source>
        <strain evidence="2">JCA_2017</strain>
    </source>
</reference>
<dbReference type="PANTHER" id="PTHR37252:SF3">
    <property type="entry name" value="POLYADENYLATE-BINDING PROTEIN-INTERACTING PROTEIN 6"/>
    <property type="match status" value="1"/>
</dbReference>
<feature type="region of interest" description="Disordered" evidence="1">
    <location>
        <begin position="182"/>
        <end position="212"/>
    </location>
</feature>
<evidence type="ECO:0000313" key="3">
    <source>
        <dbReference type="Proteomes" id="UP000257109"/>
    </source>
</evidence>